<sequence>MPATLITVEQFRCSGPDIAGLVVSGNGSVSRPPSHVSWSGPTKVRSHDPLRSSALPTKVPGGDVDGNPQQAHTPCHFGGHANKPDHERKRGKRRNSGSIDNGPAHLDGSRWVFWRSLFLAFSIPKRRSRARSTTTSHAGTKQRTQYCNRIS</sequence>
<name>A0ACB8SFY0_9AGAM</name>
<organism evidence="1 2">
    <name type="scientific">Artomyces pyxidatus</name>
    <dbReference type="NCBI Taxonomy" id="48021"/>
    <lineage>
        <taxon>Eukaryota</taxon>
        <taxon>Fungi</taxon>
        <taxon>Dikarya</taxon>
        <taxon>Basidiomycota</taxon>
        <taxon>Agaricomycotina</taxon>
        <taxon>Agaricomycetes</taxon>
        <taxon>Russulales</taxon>
        <taxon>Auriscalpiaceae</taxon>
        <taxon>Artomyces</taxon>
    </lineage>
</organism>
<gene>
    <name evidence="1" type="ORF">BV25DRAFT_1833517</name>
</gene>
<accession>A0ACB8SFY0</accession>
<evidence type="ECO:0000313" key="2">
    <source>
        <dbReference type="Proteomes" id="UP000814140"/>
    </source>
</evidence>
<proteinExistence type="predicted"/>
<dbReference type="EMBL" id="MU277344">
    <property type="protein sequence ID" value="KAI0054806.1"/>
    <property type="molecule type" value="Genomic_DNA"/>
</dbReference>
<dbReference type="Proteomes" id="UP000814140">
    <property type="component" value="Unassembled WGS sequence"/>
</dbReference>
<evidence type="ECO:0000313" key="1">
    <source>
        <dbReference type="EMBL" id="KAI0054806.1"/>
    </source>
</evidence>
<keyword evidence="2" id="KW-1185">Reference proteome</keyword>
<comment type="caution">
    <text evidence="1">The sequence shown here is derived from an EMBL/GenBank/DDBJ whole genome shotgun (WGS) entry which is preliminary data.</text>
</comment>
<reference evidence="1" key="1">
    <citation type="submission" date="2021-03" db="EMBL/GenBank/DDBJ databases">
        <authorList>
            <consortium name="DOE Joint Genome Institute"/>
            <person name="Ahrendt S."/>
            <person name="Looney B.P."/>
            <person name="Miyauchi S."/>
            <person name="Morin E."/>
            <person name="Drula E."/>
            <person name="Courty P.E."/>
            <person name="Chicoki N."/>
            <person name="Fauchery L."/>
            <person name="Kohler A."/>
            <person name="Kuo A."/>
            <person name="Labutti K."/>
            <person name="Pangilinan J."/>
            <person name="Lipzen A."/>
            <person name="Riley R."/>
            <person name="Andreopoulos W."/>
            <person name="He G."/>
            <person name="Johnson J."/>
            <person name="Barry K.W."/>
            <person name="Grigoriev I.V."/>
            <person name="Nagy L."/>
            <person name="Hibbett D."/>
            <person name="Henrissat B."/>
            <person name="Matheny P.B."/>
            <person name="Labbe J."/>
            <person name="Martin F."/>
        </authorList>
    </citation>
    <scope>NUCLEOTIDE SEQUENCE</scope>
    <source>
        <strain evidence="1">HHB10654</strain>
    </source>
</reference>
<reference evidence="1" key="2">
    <citation type="journal article" date="2022" name="New Phytol.">
        <title>Evolutionary transition to the ectomycorrhizal habit in the genomes of a hyperdiverse lineage of mushroom-forming fungi.</title>
        <authorList>
            <person name="Looney B."/>
            <person name="Miyauchi S."/>
            <person name="Morin E."/>
            <person name="Drula E."/>
            <person name="Courty P.E."/>
            <person name="Kohler A."/>
            <person name="Kuo A."/>
            <person name="LaButti K."/>
            <person name="Pangilinan J."/>
            <person name="Lipzen A."/>
            <person name="Riley R."/>
            <person name="Andreopoulos W."/>
            <person name="He G."/>
            <person name="Johnson J."/>
            <person name="Nolan M."/>
            <person name="Tritt A."/>
            <person name="Barry K.W."/>
            <person name="Grigoriev I.V."/>
            <person name="Nagy L.G."/>
            <person name="Hibbett D."/>
            <person name="Henrissat B."/>
            <person name="Matheny P.B."/>
            <person name="Labbe J."/>
            <person name="Martin F.M."/>
        </authorList>
    </citation>
    <scope>NUCLEOTIDE SEQUENCE</scope>
    <source>
        <strain evidence="1">HHB10654</strain>
    </source>
</reference>
<protein>
    <submittedName>
        <fullName evidence="1">Uncharacterized protein</fullName>
    </submittedName>
</protein>